<feature type="compositionally biased region" description="Basic and acidic residues" evidence="10">
    <location>
        <begin position="68"/>
        <end position="87"/>
    </location>
</feature>
<dbReference type="Gene3D" id="3.40.50.300">
    <property type="entry name" value="P-loop containing nucleotide triphosphate hydrolases"/>
    <property type="match status" value="1"/>
</dbReference>
<dbReference type="Gene3D" id="1.10.220.150">
    <property type="entry name" value="Arf GTPase activating protein"/>
    <property type="match status" value="1"/>
</dbReference>
<feature type="compositionally biased region" description="Polar residues" evidence="10">
    <location>
        <begin position="786"/>
        <end position="798"/>
    </location>
</feature>
<feature type="compositionally biased region" description="Polar residues" evidence="10">
    <location>
        <begin position="1114"/>
        <end position="1124"/>
    </location>
</feature>
<evidence type="ECO:0000256" key="8">
    <source>
        <dbReference type="PROSITE-ProRule" id="PRU00023"/>
    </source>
</evidence>
<dbReference type="SUPFAM" id="SSF48403">
    <property type="entry name" value="Ankyrin repeat"/>
    <property type="match status" value="1"/>
</dbReference>
<evidence type="ECO:0000256" key="1">
    <source>
        <dbReference type="ARBA" id="ARBA00005430"/>
    </source>
</evidence>
<dbReference type="InterPro" id="IPR036770">
    <property type="entry name" value="Ankyrin_rpt-contain_sf"/>
</dbReference>
<accession>A0A9F7RRP4</accession>
<dbReference type="SUPFAM" id="SSF50729">
    <property type="entry name" value="PH domain-like"/>
    <property type="match status" value="1"/>
</dbReference>
<dbReference type="PROSITE" id="PS51421">
    <property type="entry name" value="RAS"/>
    <property type="match status" value="1"/>
</dbReference>
<keyword evidence="5 9" id="KW-0863">Zinc-finger</keyword>
<dbReference type="FunFam" id="1.10.220.150:FF:000001">
    <property type="entry name" value="Arf-GAP with GTPase, ANK repeat and PH domain-containing protein 1"/>
    <property type="match status" value="1"/>
</dbReference>
<dbReference type="InterPro" id="IPR011993">
    <property type="entry name" value="PH-like_dom_sf"/>
</dbReference>
<dbReference type="SMART" id="SM00105">
    <property type="entry name" value="ArfGap"/>
    <property type="match status" value="1"/>
</dbReference>
<comment type="similarity">
    <text evidence="1">Belongs to the centaurin gamma-like family.</text>
</comment>
<dbReference type="SMART" id="SM00174">
    <property type="entry name" value="RHO"/>
    <property type="match status" value="1"/>
</dbReference>
<dbReference type="GO" id="GO:0005096">
    <property type="term" value="F:GTPase activator activity"/>
    <property type="evidence" value="ECO:0007669"/>
    <property type="project" value="UniProtKB-KW"/>
</dbReference>
<dbReference type="SMART" id="SM00173">
    <property type="entry name" value="RAS"/>
    <property type="match status" value="1"/>
</dbReference>
<dbReference type="Pfam" id="PF01412">
    <property type="entry name" value="ArfGap"/>
    <property type="match status" value="1"/>
</dbReference>
<feature type="region of interest" description="Disordered" evidence="10">
    <location>
        <begin position="41"/>
        <end position="218"/>
    </location>
</feature>
<evidence type="ECO:0000259" key="12">
    <source>
        <dbReference type="PROSITE" id="PS50115"/>
    </source>
</evidence>
<feature type="domain" description="Arf-GAP" evidence="12">
    <location>
        <begin position="881"/>
        <end position="1001"/>
    </location>
</feature>
<protein>
    <submittedName>
        <fullName evidence="14">Arf-GAP with GTPase, ANK repeat and PH domain-containing protein 2 isoform X3</fullName>
    </submittedName>
</protein>
<dbReference type="InterPro" id="IPR001164">
    <property type="entry name" value="ArfGAP_dom"/>
</dbReference>
<evidence type="ECO:0000313" key="13">
    <source>
        <dbReference type="Proteomes" id="UP000221080"/>
    </source>
</evidence>
<feature type="domain" description="PH" evidence="11">
    <location>
        <begin position="642"/>
        <end position="861"/>
    </location>
</feature>
<feature type="compositionally biased region" description="Basic and acidic residues" evidence="10">
    <location>
        <begin position="621"/>
        <end position="634"/>
    </location>
</feature>
<dbReference type="InterPro" id="IPR001849">
    <property type="entry name" value="PH_domain"/>
</dbReference>
<dbReference type="InterPro" id="IPR002110">
    <property type="entry name" value="Ankyrin_rpt"/>
</dbReference>
<gene>
    <name evidence="14" type="primary">agap2</name>
</gene>
<evidence type="ECO:0000313" key="14">
    <source>
        <dbReference type="RefSeq" id="XP_053542471.1"/>
    </source>
</evidence>
<evidence type="ECO:0000256" key="4">
    <source>
        <dbReference type="ARBA" id="ARBA00022741"/>
    </source>
</evidence>
<dbReference type="Pfam" id="PF12796">
    <property type="entry name" value="Ank_2"/>
    <property type="match status" value="1"/>
</dbReference>
<feature type="region of interest" description="Disordered" evidence="10">
    <location>
        <begin position="786"/>
        <end position="815"/>
    </location>
</feature>
<dbReference type="SUPFAM" id="SSF52540">
    <property type="entry name" value="P-loop containing nucleoside triphosphate hydrolases"/>
    <property type="match status" value="1"/>
</dbReference>
<keyword evidence="3" id="KW-0479">Metal-binding</keyword>
<dbReference type="Gene3D" id="1.25.40.20">
    <property type="entry name" value="Ankyrin repeat-containing domain"/>
    <property type="match status" value="1"/>
</dbReference>
<dbReference type="CTD" id="116986"/>
<dbReference type="AlphaFoldDB" id="A0A9F7RRP4"/>
<feature type="region of interest" description="Disordered" evidence="10">
    <location>
        <begin position="249"/>
        <end position="287"/>
    </location>
</feature>
<dbReference type="CDD" id="cd08836">
    <property type="entry name" value="ArfGap_AGAP"/>
    <property type="match status" value="1"/>
</dbReference>
<dbReference type="GO" id="GO:0005634">
    <property type="term" value="C:nucleus"/>
    <property type="evidence" value="ECO:0007669"/>
    <property type="project" value="TreeGrafter"/>
</dbReference>
<feature type="compositionally biased region" description="Basic and acidic residues" evidence="10">
    <location>
        <begin position="180"/>
        <end position="203"/>
    </location>
</feature>
<feature type="compositionally biased region" description="Polar residues" evidence="10">
    <location>
        <begin position="570"/>
        <end position="589"/>
    </location>
</feature>
<evidence type="ECO:0000259" key="11">
    <source>
        <dbReference type="PROSITE" id="PS50003"/>
    </source>
</evidence>
<dbReference type="PRINTS" id="PR00405">
    <property type="entry name" value="REVINTRACTNG"/>
</dbReference>
<dbReference type="SMART" id="SM00233">
    <property type="entry name" value="PH"/>
    <property type="match status" value="1"/>
</dbReference>
<reference evidence="14" key="2">
    <citation type="submission" date="2025-08" db="UniProtKB">
        <authorList>
            <consortium name="RefSeq"/>
        </authorList>
    </citation>
    <scope>IDENTIFICATION</scope>
    <source>
        <tissue evidence="14">Blood</tissue>
    </source>
</reference>
<dbReference type="InterPro" id="IPR027417">
    <property type="entry name" value="P-loop_NTPase"/>
</dbReference>
<dbReference type="OrthoDB" id="6136903at2759"/>
<dbReference type="GO" id="GO:0008270">
    <property type="term" value="F:zinc ion binding"/>
    <property type="evidence" value="ECO:0007669"/>
    <property type="project" value="UniProtKB-KW"/>
</dbReference>
<keyword evidence="2" id="KW-0343">GTPase activation</keyword>
<dbReference type="RefSeq" id="XP_053542471.1">
    <property type="nucleotide sequence ID" value="XM_053686496.1"/>
</dbReference>
<dbReference type="InterPro" id="IPR038508">
    <property type="entry name" value="ArfGAP_dom_sf"/>
</dbReference>
<dbReference type="PANTHER" id="PTHR45819:SF3">
    <property type="entry name" value="ARF-GAP WITH GTPASE, ANK REPEAT AND PH DOMAIN-CONTAINING PROTEIN 2"/>
    <property type="match status" value="1"/>
</dbReference>
<dbReference type="GeneID" id="108275864"/>
<feature type="compositionally biased region" description="Polar residues" evidence="10">
    <location>
        <begin position="303"/>
        <end position="316"/>
    </location>
</feature>
<dbReference type="SUPFAM" id="SSF57863">
    <property type="entry name" value="ArfGap/RecO-like zinc finger"/>
    <property type="match status" value="1"/>
</dbReference>
<dbReference type="GO" id="GO:0043524">
    <property type="term" value="P:negative regulation of neuron apoptotic process"/>
    <property type="evidence" value="ECO:0007669"/>
    <property type="project" value="TreeGrafter"/>
</dbReference>
<dbReference type="PROSITE" id="PS50088">
    <property type="entry name" value="ANK_REPEAT"/>
    <property type="match status" value="1"/>
</dbReference>
<dbReference type="PANTHER" id="PTHR45819">
    <property type="entry name" value="CENTAURIN-GAMMA-1A"/>
    <property type="match status" value="1"/>
</dbReference>
<dbReference type="GO" id="GO:0003924">
    <property type="term" value="F:GTPase activity"/>
    <property type="evidence" value="ECO:0007669"/>
    <property type="project" value="InterPro"/>
</dbReference>
<feature type="compositionally biased region" description="Polar residues" evidence="10">
    <location>
        <begin position="50"/>
        <end position="67"/>
    </location>
</feature>
<feature type="compositionally biased region" description="Polar residues" evidence="10">
    <location>
        <begin position="204"/>
        <end position="217"/>
    </location>
</feature>
<evidence type="ECO:0000256" key="6">
    <source>
        <dbReference type="ARBA" id="ARBA00022833"/>
    </source>
</evidence>
<dbReference type="InterPro" id="IPR037278">
    <property type="entry name" value="ARFGAP/RecO"/>
</dbReference>
<evidence type="ECO:0000256" key="2">
    <source>
        <dbReference type="ARBA" id="ARBA00022468"/>
    </source>
</evidence>
<keyword evidence="7 8" id="KW-0040">ANK repeat</keyword>
<dbReference type="PROSITE" id="PS50115">
    <property type="entry name" value="ARFGAP"/>
    <property type="match status" value="1"/>
</dbReference>
<reference evidence="13" key="1">
    <citation type="journal article" date="2016" name="Nat. Commun.">
        <title>The channel catfish genome sequence provides insights into the evolution of scale formation in teleosts.</title>
        <authorList>
            <person name="Liu Z."/>
            <person name="Liu S."/>
            <person name="Yao J."/>
            <person name="Bao L."/>
            <person name="Zhang J."/>
            <person name="Li Y."/>
            <person name="Jiang C."/>
            <person name="Sun L."/>
            <person name="Wang R."/>
            <person name="Zhang Y."/>
            <person name="Zhou T."/>
            <person name="Zeng Q."/>
            <person name="Fu Q."/>
            <person name="Gao S."/>
            <person name="Li N."/>
            <person name="Koren S."/>
            <person name="Jiang Y."/>
            <person name="Zimin A."/>
            <person name="Xu P."/>
            <person name="Phillippy A.M."/>
            <person name="Geng X."/>
            <person name="Song L."/>
            <person name="Sun F."/>
            <person name="Li C."/>
            <person name="Wang X."/>
            <person name="Chen A."/>
            <person name="Jin Y."/>
            <person name="Yuan Z."/>
            <person name="Yang Y."/>
            <person name="Tan S."/>
            <person name="Peatman E."/>
            <person name="Lu J."/>
            <person name="Qin Z."/>
            <person name="Dunham R."/>
            <person name="Li Z."/>
            <person name="Sonstegard T."/>
            <person name="Feng J."/>
            <person name="Danzmann R.G."/>
            <person name="Schroeder S."/>
            <person name="Scheffler B."/>
            <person name="Duke M.V."/>
            <person name="Ballard L."/>
            <person name="Kucuktas H."/>
            <person name="Kaltenboeck L."/>
            <person name="Liu H."/>
            <person name="Armbruster J."/>
            <person name="Xie Y."/>
            <person name="Kirby M.L."/>
            <person name="Tian Y."/>
            <person name="Flanagan M.E."/>
            <person name="Mu W."/>
            <person name="Waldbieser G.C."/>
        </authorList>
    </citation>
    <scope>NUCLEOTIDE SEQUENCE [LARGE SCALE GENOMIC DNA]</scope>
    <source>
        <strain evidence="13">SDA103</strain>
    </source>
</reference>
<keyword evidence="6" id="KW-0862">Zinc</keyword>
<keyword evidence="4" id="KW-0547">Nucleotide-binding</keyword>
<dbReference type="GO" id="GO:0005525">
    <property type="term" value="F:GTP binding"/>
    <property type="evidence" value="ECO:0007669"/>
    <property type="project" value="InterPro"/>
</dbReference>
<dbReference type="Proteomes" id="UP000221080">
    <property type="component" value="Chromosome 15"/>
</dbReference>
<name>A0A9F7RRP4_ICTPU</name>
<keyword evidence="13" id="KW-1185">Reference proteome</keyword>
<proteinExistence type="inferred from homology"/>
<evidence type="ECO:0000256" key="5">
    <source>
        <dbReference type="ARBA" id="ARBA00022771"/>
    </source>
</evidence>
<feature type="region of interest" description="Disordered" evidence="10">
    <location>
        <begin position="337"/>
        <end position="364"/>
    </location>
</feature>
<dbReference type="InterPro" id="IPR051282">
    <property type="entry name" value="Arf-GAP_GTPase_ANK_PH"/>
</dbReference>
<dbReference type="SMART" id="SM00175">
    <property type="entry name" value="RAB"/>
    <property type="match status" value="1"/>
</dbReference>
<feature type="compositionally biased region" description="Polar residues" evidence="10">
    <location>
        <begin position="550"/>
        <end position="563"/>
    </location>
</feature>
<dbReference type="Pfam" id="PF00071">
    <property type="entry name" value="Ras"/>
    <property type="match status" value="1"/>
</dbReference>
<evidence type="ECO:0000256" key="7">
    <source>
        <dbReference type="ARBA" id="ARBA00023043"/>
    </source>
</evidence>
<evidence type="ECO:0000256" key="9">
    <source>
        <dbReference type="PROSITE-ProRule" id="PRU00288"/>
    </source>
</evidence>
<organism evidence="13 14">
    <name type="scientific">Ictalurus punctatus</name>
    <name type="common">Channel catfish</name>
    <name type="synonym">Silurus punctatus</name>
    <dbReference type="NCBI Taxonomy" id="7998"/>
    <lineage>
        <taxon>Eukaryota</taxon>
        <taxon>Metazoa</taxon>
        <taxon>Chordata</taxon>
        <taxon>Craniata</taxon>
        <taxon>Vertebrata</taxon>
        <taxon>Euteleostomi</taxon>
        <taxon>Actinopterygii</taxon>
        <taxon>Neopterygii</taxon>
        <taxon>Teleostei</taxon>
        <taxon>Ostariophysi</taxon>
        <taxon>Siluriformes</taxon>
        <taxon>Ictaluridae</taxon>
        <taxon>Ictalurus</taxon>
    </lineage>
</organism>
<dbReference type="CDD" id="cd04103">
    <property type="entry name" value="Centaurin_gamma"/>
    <property type="match status" value="1"/>
</dbReference>
<dbReference type="PROSITE" id="PS50003">
    <property type="entry name" value="PH_DOMAIN"/>
    <property type="match status" value="1"/>
</dbReference>
<dbReference type="FunFam" id="3.40.50.300:FF:000545">
    <property type="entry name" value="arf-GAP with GTPase, ANK repeat and PH domain-containing protein 2"/>
    <property type="match status" value="1"/>
</dbReference>
<dbReference type="PROSITE" id="PS50297">
    <property type="entry name" value="ANK_REP_REGION"/>
    <property type="match status" value="1"/>
</dbReference>
<evidence type="ECO:0000256" key="3">
    <source>
        <dbReference type="ARBA" id="ARBA00022723"/>
    </source>
</evidence>
<feature type="repeat" description="ANK" evidence="8">
    <location>
        <begin position="1041"/>
        <end position="1073"/>
    </location>
</feature>
<dbReference type="InterPro" id="IPR001806">
    <property type="entry name" value="Small_GTPase"/>
</dbReference>
<evidence type="ECO:0000256" key="10">
    <source>
        <dbReference type="SAM" id="MobiDB-lite"/>
    </source>
</evidence>
<sequence length="1131" mass="122972">MSASMCLPNLDLMEQTGVSQHKTTYLISLTLVKVETTEDHGMEKAKQSVEGATTQAGGKQLSPNADASNRDLKQQKQEDVTEPEAKKGTQLKTEQEILPSPRDHKALFTDGAQPSDRKKSITSSTAENGGAREATGASQTSISQDVAEPTQPPATSDGVGRINKRPVSLLKTHSGALGSRELREARDSIHASSKSLDRKDSRTRIQSPASPAPSTFRASWAVCEAKPNQEDQKGGTRVKMSTEAVISMRTQSPRAERLKSGSTSLPAPGTVVSKPQRKGKSRTLDNSDLNCLSEDLLKGKGGQMTSDIRTGQLQGTSTRDRKMLRFISGIFTKSTQVPSSAGMVPQVPSSSQRESSEDEASFANSQEWTLNRSIPELRLGVLGSVRSGKSALVNRFITGSYLPLESHEGGRYKKEVLVDGQSHLLLIREESSLPTAQFSNWVDAVIMVFSLENEASFQDVYKNFSELGAHRNTADIPLIVVGTQDKISSTNVRVIEDKRVQQLCSDVRRCTYYETCATYGLNVDRVFTEVCQKIVAGKKQASLLASCKSLPNSPSHSGASTPVSAPLLGQASNGGQTSDYSSSLPSTPVISHRDIRGVAGGEGGSQRNLPRRRTSLFTNRRGSDSERKTPDSRADVGGTKTVIIRQGTLWKRSERSLNKEWKKKLVTLTNNGILTYHSNINEYRQNTHGKEMDLLRVTVKVPGKRLHRAVPPTGPAPASTPAPGVNGLAKDKPVSEGGTSSILLTVDEAASSVVPSQDEQKIKRCPSSVSNKAVCMESSIEGLTSPSLLKDLTPSSPMSDRKKTKRKKSMNVKGDAAAIQADEEENADFIIISSTGQSWHFDTQNQEERDAWVQAIESQILASLQLCESRNKTRRSSQSEAVALQAIRNAKGNDLCVDCDAPHPTWASLNLGALICIECSGIHRNLGTHLSRVRSLDLDDWPSELTKVLMAIGNPMANSIWEKCTQGRQKPTPEATREQRESWIRAKYEQKVFVAPLPTQEESPGEVTSSQLLSAVTNKDLPRLLLLLAHSTKEQLNVPLQSQSPLHAACQFGDVVMTQLLVWYGSDVKAKNPQGQTALTLAQQAGSQECVDILRQHGCPNETSPTAPTPILSRKSSITSLGRNNSRRRVT</sequence>
<feature type="region of interest" description="Disordered" evidence="10">
    <location>
        <begin position="1097"/>
        <end position="1131"/>
    </location>
</feature>
<feature type="region of interest" description="Disordered" evidence="10">
    <location>
        <begin position="550"/>
        <end position="636"/>
    </location>
</feature>
<feature type="region of interest" description="Disordered" evidence="10">
    <location>
        <begin position="297"/>
        <end position="316"/>
    </location>
</feature>
<dbReference type="PROSITE" id="PS51419">
    <property type="entry name" value="RAB"/>
    <property type="match status" value="1"/>
</dbReference>
<dbReference type="FunFam" id="1.25.40.20:FF:000298">
    <property type="entry name" value="ArfGAP with GTPase domain, ankyrin repeat and PH domain 2"/>
    <property type="match status" value="1"/>
</dbReference>
<dbReference type="Gene3D" id="2.30.29.30">
    <property type="entry name" value="Pleckstrin-homology domain (PH domain)/Phosphotyrosine-binding domain (PTB)"/>
    <property type="match status" value="2"/>
</dbReference>